<feature type="compositionally biased region" description="Low complexity" evidence="7">
    <location>
        <begin position="383"/>
        <end position="392"/>
    </location>
</feature>
<reference evidence="9 10" key="1">
    <citation type="journal article" date="2024" name="BMC Genomics">
        <title>Genome assembly of redclaw crayfish (Cherax quadricarinatus) provides insights into its immune adaptation and hypoxia tolerance.</title>
        <authorList>
            <person name="Liu Z."/>
            <person name="Zheng J."/>
            <person name="Li H."/>
            <person name="Fang K."/>
            <person name="Wang S."/>
            <person name="He J."/>
            <person name="Zhou D."/>
            <person name="Weng S."/>
            <person name="Chi M."/>
            <person name="Gu Z."/>
            <person name="He J."/>
            <person name="Li F."/>
            <person name="Wang M."/>
        </authorList>
    </citation>
    <scope>NUCLEOTIDE SEQUENCE [LARGE SCALE GENOMIC DNA]</scope>
    <source>
        <strain evidence="9">ZL_2023a</strain>
    </source>
</reference>
<dbReference type="GO" id="GO:0005634">
    <property type="term" value="C:nucleus"/>
    <property type="evidence" value="ECO:0007669"/>
    <property type="project" value="UniProtKB-ARBA"/>
</dbReference>
<evidence type="ECO:0000313" key="10">
    <source>
        <dbReference type="Proteomes" id="UP001445076"/>
    </source>
</evidence>
<dbReference type="AlphaFoldDB" id="A0AAW0W771"/>
<dbReference type="PANTHER" id="PTHR45883">
    <property type="entry name" value="HSC70-INTERACTING PROTEIN"/>
    <property type="match status" value="1"/>
</dbReference>
<feature type="domain" description="STI1" evidence="8">
    <location>
        <begin position="301"/>
        <end position="340"/>
    </location>
</feature>
<dbReference type="InterPro" id="IPR011990">
    <property type="entry name" value="TPR-like_helical_dom_sf"/>
</dbReference>
<dbReference type="Gene3D" id="1.10.260.100">
    <property type="match status" value="1"/>
</dbReference>
<dbReference type="FunFam" id="6.10.250.3420:FF:000001">
    <property type="entry name" value="Hsc70-interacting protein-like protein"/>
    <property type="match status" value="1"/>
</dbReference>
<feature type="compositionally biased region" description="Gly residues" evidence="7">
    <location>
        <begin position="354"/>
        <end position="379"/>
    </location>
</feature>
<keyword evidence="10" id="KW-1185">Reference proteome</keyword>
<evidence type="ECO:0000256" key="3">
    <source>
        <dbReference type="ARBA" id="ARBA00022803"/>
    </source>
</evidence>
<organism evidence="9 10">
    <name type="scientific">Cherax quadricarinatus</name>
    <name type="common">Australian red claw crayfish</name>
    <dbReference type="NCBI Taxonomy" id="27406"/>
    <lineage>
        <taxon>Eukaryota</taxon>
        <taxon>Metazoa</taxon>
        <taxon>Ecdysozoa</taxon>
        <taxon>Arthropoda</taxon>
        <taxon>Crustacea</taxon>
        <taxon>Multicrustacea</taxon>
        <taxon>Malacostraca</taxon>
        <taxon>Eumalacostraca</taxon>
        <taxon>Eucarida</taxon>
        <taxon>Decapoda</taxon>
        <taxon>Pleocyemata</taxon>
        <taxon>Astacidea</taxon>
        <taxon>Parastacoidea</taxon>
        <taxon>Parastacidae</taxon>
        <taxon>Cherax</taxon>
    </lineage>
</organism>
<name>A0AAW0W771_CHEQU</name>
<sequence>MAESMNQEDLKRLQGFIDACRENPGILQLPQLSFFKEYLHSLGANIPSAGSSFKTSPPPFNEPPMQDSTPEPTVQEEDEESDVELNNEGVIEPEIEDPPELADGGKVPTEEDMDAADEKRSEAMMALADNDLQKAVDLFTEAIKFNPESAMLYAKRASVLLKQKRVNAAIRDCNEALKHNPDSAGAYKFRGRAQRLLGNWLEAAKDLRLACKLDFDEQTNEWLKEVQPNATKLEEHNRKYERQRKDKELREKRERLHKAQEEAKKAQAEQEKSGTSFNFSGGMPGGSGPSGMPNIGNLFKDPDILAALQDPEVAAAFQDVSANPSNIFKYQSNPKIASVINKLISKLGGGSEGMPGMGGFPETGGFPGKGGFPGSGGFPGGPPSQSGNDDLD</sequence>
<evidence type="ECO:0000259" key="8">
    <source>
        <dbReference type="SMART" id="SM00727"/>
    </source>
</evidence>
<dbReference type="Pfam" id="PF18253">
    <property type="entry name" value="HipN"/>
    <property type="match status" value="1"/>
</dbReference>
<dbReference type="SMART" id="SM00727">
    <property type="entry name" value="STI1"/>
    <property type="match status" value="1"/>
</dbReference>
<feature type="repeat" description="TPR" evidence="6">
    <location>
        <begin position="116"/>
        <end position="149"/>
    </location>
</feature>
<dbReference type="Gene3D" id="1.25.40.10">
    <property type="entry name" value="Tetratricopeptide repeat domain"/>
    <property type="match status" value="1"/>
</dbReference>
<dbReference type="Gene3D" id="6.10.250.3420">
    <property type="match status" value="1"/>
</dbReference>
<dbReference type="Pfam" id="PF17830">
    <property type="entry name" value="STI1-HOP_DP"/>
    <property type="match status" value="1"/>
</dbReference>
<evidence type="ECO:0000256" key="5">
    <source>
        <dbReference type="ARBA" id="ARBA00064040"/>
    </source>
</evidence>
<feature type="region of interest" description="Disordered" evidence="7">
    <location>
        <begin position="354"/>
        <end position="392"/>
    </location>
</feature>
<evidence type="ECO:0000256" key="4">
    <source>
        <dbReference type="ARBA" id="ARBA00037033"/>
    </source>
</evidence>
<evidence type="ECO:0000256" key="2">
    <source>
        <dbReference type="ARBA" id="ARBA00022737"/>
    </source>
</evidence>
<dbReference type="GO" id="GO:1902494">
    <property type="term" value="C:catalytic complex"/>
    <property type="evidence" value="ECO:0007669"/>
    <property type="project" value="UniProtKB-ARBA"/>
</dbReference>
<evidence type="ECO:0000313" key="9">
    <source>
        <dbReference type="EMBL" id="KAK8725149.1"/>
    </source>
</evidence>
<feature type="region of interest" description="Disordered" evidence="7">
    <location>
        <begin position="46"/>
        <end position="85"/>
    </location>
</feature>
<accession>A0AAW0W771</accession>
<dbReference type="InterPro" id="IPR034649">
    <property type="entry name" value="Hip_N"/>
</dbReference>
<dbReference type="Pfam" id="PF13432">
    <property type="entry name" value="TPR_16"/>
    <property type="match status" value="1"/>
</dbReference>
<comment type="subunit">
    <text evidence="5">Homotetramer. Interacts with Hsc70 as well as DNAJ homologs and Hsp90.</text>
</comment>
<dbReference type="SMART" id="SM00028">
    <property type="entry name" value="TPR"/>
    <property type="match status" value="3"/>
</dbReference>
<gene>
    <name evidence="9" type="ORF">OTU49_010722</name>
</gene>
<protein>
    <recommendedName>
        <fullName evidence="8">STI1 domain-containing protein</fullName>
    </recommendedName>
</protein>
<dbReference type="InterPro" id="IPR019734">
    <property type="entry name" value="TPR_rpt"/>
</dbReference>
<keyword evidence="2" id="KW-0677">Repeat</keyword>
<evidence type="ECO:0000256" key="6">
    <source>
        <dbReference type="PROSITE-ProRule" id="PRU00339"/>
    </source>
</evidence>
<feature type="region of interest" description="Disordered" evidence="7">
    <location>
        <begin position="233"/>
        <end position="278"/>
    </location>
</feature>
<comment type="function">
    <text evidence="4">One HIP oligomer binds the ATPase domains of at least two HSC70 molecules dependent on activation of the HSC70 ATPase by HSP40. Stabilizes the ADP state of HSC70 that has a high affinity for substrate protein. Through its own chaperone activity, it may contribute to the interaction of HSC70 with various target proteins.</text>
</comment>
<proteinExistence type="inferred from homology"/>
<dbReference type="SUPFAM" id="SSF48452">
    <property type="entry name" value="TPR-like"/>
    <property type="match status" value="1"/>
</dbReference>
<comment type="similarity">
    <text evidence="1">Belongs to the FAM10 family.</text>
</comment>
<dbReference type="CDD" id="cd14438">
    <property type="entry name" value="Hip_N"/>
    <property type="match status" value="1"/>
</dbReference>
<dbReference type="InterPro" id="IPR006636">
    <property type="entry name" value="STI1_HS-bd"/>
</dbReference>
<dbReference type="PANTHER" id="PTHR45883:SF2">
    <property type="entry name" value="HSC70-INTERACTING PROTEIN"/>
    <property type="match status" value="1"/>
</dbReference>
<evidence type="ECO:0000256" key="7">
    <source>
        <dbReference type="SAM" id="MobiDB-lite"/>
    </source>
</evidence>
<dbReference type="GO" id="GO:0046983">
    <property type="term" value="F:protein dimerization activity"/>
    <property type="evidence" value="ECO:0007669"/>
    <property type="project" value="InterPro"/>
</dbReference>
<dbReference type="EMBL" id="JARKIK010000083">
    <property type="protein sequence ID" value="KAK8725149.1"/>
    <property type="molecule type" value="Genomic_DNA"/>
</dbReference>
<evidence type="ECO:0000256" key="1">
    <source>
        <dbReference type="ARBA" id="ARBA00009015"/>
    </source>
</evidence>
<dbReference type="Proteomes" id="UP001445076">
    <property type="component" value="Unassembled WGS sequence"/>
</dbReference>
<feature type="compositionally biased region" description="Acidic residues" evidence="7">
    <location>
        <begin position="74"/>
        <end position="85"/>
    </location>
</feature>
<dbReference type="InterPro" id="IPR041243">
    <property type="entry name" value="STI1/HOP_DP"/>
</dbReference>
<dbReference type="PROSITE" id="PS50005">
    <property type="entry name" value="TPR"/>
    <property type="match status" value="1"/>
</dbReference>
<keyword evidence="3 6" id="KW-0802">TPR repeat</keyword>
<comment type="caution">
    <text evidence="9">The sequence shown here is derived from an EMBL/GenBank/DDBJ whole genome shotgun (WGS) entry which is preliminary data.</text>
</comment>
<feature type="compositionally biased region" description="Basic and acidic residues" evidence="7">
    <location>
        <begin position="233"/>
        <end position="272"/>
    </location>
</feature>
<dbReference type="FunFam" id="1.25.40.10:FF:000112">
    <property type="entry name" value="FAM10 family protein"/>
    <property type="match status" value="1"/>
</dbReference>
<dbReference type="GO" id="GO:0030544">
    <property type="term" value="F:Hsp70 protein binding"/>
    <property type="evidence" value="ECO:0007669"/>
    <property type="project" value="TreeGrafter"/>
</dbReference>